<gene>
    <name evidence="18" type="ORF">FM069_20025</name>
</gene>
<evidence type="ECO:0000256" key="11">
    <source>
        <dbReference type="ARBA" id="ARBA00023136"/>
    </source>
</evidence>
<evidence type="ECO:0000259" key="17">
    <source>
        <dbReference type="SMART" id="SM00965"/>
    </source>
</evidence>
<dbReference type="InterPro" id="IPR012910">
    <property type="entry name" value="Plug_dom"/>
</dbReference>
<dbReference type="InterPro" id="IPR011662">
    <property type="entry name" value="Secretin/TonB_short_N"/>
</dbReference>
<proteinExistence type="inferred from homology"/>
<evidence type="ECO:0000256" key="15">
    <source>
        <dbReference type="RuleBase" id="RU003357"/>
    </source>
</evidence>
<dbReference type="OrthoDB" id="8663017at2"/>
<keyword evidence="19" id="KW-1185">Reference proteome</keyword>
<evidence type="ECO:0000313" key="19">
    <source>
        <dbReference type="Proteomes" id="UP000315235"/>
    </source>
</evidence>
<keyword evidence="6 14" id="KW-0812">Transmembrane</keyword>
<evidence type="ECO:0000313" key="18">
    <source>
        <dbReference type="EMBL" id="TRX73011.1"/>
    </source>
</evidence>
<evidence type="ECO:0000256" key="7">
    <source>
        <dbReference type="ARBA" id="ARBA00022729"/>
    </source>
</evidence>
<dbReference type="GO" id="GO:0015891">
    <property type="term" value="P:siderophore transport"/>
    <property type="evidence" value="ECO:0007669"/>
    <property type="project" value="InterPro"/>
</dbReference>
<keyword evidence="12 18" id="KW-0675">Receptor</keyword>
<name>A0A553GU54_9PSED</name>
<keyword evidence="7" id="KW-0732">Signal</keyword>
<dbReference type="PROSITE" id="PS52016">
    <property type="entry name" value="TONB_DEPENDENT_REC_3"/>
    <property type="match status" value="1"/>
</dbReference>
<dbReference type="InterPro" id="IPR010105">
    <property type="entry name" value="TonB_sidphr_rcpt"/>
</dbReference>
<keyword evidence="9" id="KW-0406">Ion transport</keyword>
<evidence type="ECO:0000256" key="6">
    <source>
        <dbReference type="ARBA" id="ARBA00022692"/>
    </source>
</evidence>
<keyword evidence="16" id="KW-1133">Transmembrane helix</keyword>
<keyword evidence="3 14" id="KW-0813">Transport</keyword>
<reference evidence="18 19" key="1">
    <citation type="submission" date="2019-07" db="EMBL/GenBank/DDBJ databases">
        <title>Pseudomonas mangiferae sp. nov., isolated from bark of mango tree in Thailand.</title>
        <authorList>
            <person name="Srisuk N."/>
            <person name="Anurat P."/>
        </authorList>
    </citation>
    <scope>NUCLEOTIDE SEQUENCE [LARGE SCALE GENOMIC DNA]</scope>
    <source>
        <strain evidence="18 19">DMKU_BBB3-04</strain>
    </source>
</reference>
<evidence type="ECO:0000256" key="16">
    <source>
        <dbReference type="SAM" id="Phobius"/>
    </source>
</evidence>
<evidence type="ECO:0000256" key="13">
    <source>
        <dbReference type="ARBA" id="ARBA00023237"/>
    </source>
</evidence>
<feature type="domain" description="Secretin/TonB short N-terminal" evidence="17">
    <location>
        <begin position="64"/>
        <end position="114"/>
    </location>
</feature>
<dbReference type="SMART" id="SM00965">
    <property type="entry name" value="STN"/>
    <property type="match status" value="1"/>
</dbReference>
<dbReference type="Gene3D" id="2.170.130.10">
    <property type="entry name" value="TonB-dependent receptor, plug domain"/>
    <property type="match status" value="1"/>
</dbReference>
<feature type="transmembrane region" description="Helical" evidence="16">
    <location>
        <begin position="12"/>
        <end position="33"/>
    </location>
</feature>
<dbReference type="GO" id="GO:0009279">
    <property type="term" value="C:cell outer membrane"/>
    <property type="evidence" value="ECO:0007669"/>
    <property type="project" value="UniProtKB-SubCell"/>
</dbReference>
<dbReference type="GO" id="GO:0038023">
    <property type="term" value="F:signaling receptor activity"/>
    <property type="evidence" value="ECO:0007669"/>
    <property type="project" value="InterPro"/>
</dbReference>
<comment type="caution">
    <text evidence="18">The sequence shown here is derived from an EMBL/GenBank/DDBJ whole genome shotgun (WGS) entry which is preliminary data.</text>
</comment>
<accession>A0A553GU54</accession>
<keyword evidence="4 14" id="KW-1134">Transmembrane beta strand</keyword>
<evidence type="ECO:0000256" key="12">
    <source>
        <dbReference type="ARBA" id="ARBA00023170"/>
    </source>
</evidence>
<dbReference type="Pfam" id="PF07715">
    <property type="entry name" value="Plug"/>
    <property type="match status" value="1"/>
</dbReference>
<dbReference type="AlphaFoldDB" id="A0A553GU54"/>
<organism evidence="18 19">
    <name type="scientific">Pseudomonas mangiferae</name>
    <dbReference type="NCBI Taxonomy" id="2593654"/>
    <lineage>
        <taxon>Bacteria</taxon>
        <taxon>Pseudomonadati</taxon>
        <taxon>Pseudomonadota</taxon>
        <taxon>Gammaproteobacteria</taxon>
        <taxon>Pseudomonadales</taxon>
        <taxon>Pseudomonadaceae</taxon>
        <taxon>Pseudomonas</taxon>
    </lineage>
</organism>
<sequence length="812" mass="88700">MSFLVENRRRRIVPIPLAMAVHMVLPLVGGALLPSAVHAEAAAFDIPAGDLGESLNRFAQQAGVAILFRTADLTGLTSPGLRGRYEVEDGFARLLAGSGYQADRGEHGYRLVRRVATLEIGSTRIVAGQPVATTEGSHSYTSGAVSLGKGVQRLKDIPQSVTVVTRQQMDDQNTETLYQLVDRTPGLTATRSPGSGLYIYSRGFGIDTLQYDGVPIPRNTYSLGSYLTEDLSLYDRAEVLRGPAALLQGGDSPGGALNLVRKRGGDQAQVVLTGKAGSWDRYGMQLDAGGPLNDSGTLRGRTVINYTDGDSFIDYVRGWSQTVYGAVDYDFTPDLTVGLGVAHQKGHSRPPMLGLPRYADGGDPGWSRSTYVGADWNRADNDQTSVFLDATYRLNDDWRVKAASVYLSEHNGAAYQALWDALPTDGSGDNTYIDWTTDFTTHSKGVDLYLDGQFTGFGFAQTFLLGANYSRITTDDRWARAPTFGANAFEVDHHRPMPSIQDLADRGLGRLTDYDVQQKGVYSRWSIDLAEPLKLILGARTSWYDYTYGAERFTQGGRSESTTSSTGKVSPYAGLVYDLTEQWSAYASYTDVFQPQTARTASGAVVEPITGTNYELGVKGELFQGALNASAALFRYAHENRAVLDVGGPTDCDGWYCSKASGRVRSQGLEAQVSGEVLSGLQVMAGYVYTRTTYLEDNDYQGKVFSTWTPTHQVKLWADYTLPGDWNRVSAGLGTTAVSGTTSYDHKFDLPGYALWDARLAYRVSDEVTVAANLNNLLDKTYYVPAYATIDYNNYYGEPRNLMFSVRYTPAL</sequence>
<keyword evidence="8" id="KW-0408">Iron</keyword>
<dbReference type="InterPro" id="IPR037066">
    <property type="entry name" value="Plug_dom_sf"/>
</dbReference>
<evidence type="ECO:0000256" key="8">
    <source>
        <dbReference type="ARBA" id="ARBA00023004"/>
    </source>
</evidence>
<evidence type="ECO:0000256" key="14">
    <source>
        <dbReference type="PROSITE-ProRule" id="PRU01360"/>
    </source>
</evidence>
<dbReference type="Gene3D" id="2.40.170.20">
    <property type="entry name" value="TonB-dependent receptor, beta-barrel domain"/>
    <property type="match status" value="1"/>
</dbReference>
<protein>
    <submittedName>
        <fullName evidence="18">TonB-dependent siderophore receptor</fullName>
    </submittedName>
</protein>
<dbReference type="FunFam" id="2.170.130.10:FF:000010">
    <property type="entry name" value="Ferripyoverdine receptor"/>
    <property type="match status" value="1"/>
</dbReference>
<dbReference type="CDD" id="cd01347">
    <property type="entry name" value="ligand_gated_channel"/>
    <property type="match status" value="1"/>
</dbReference>
<evidence type="ECO:0000256" key="10">
    <source>
        <dbReference type="ARBA" id="ARBA00023077"/>
    </source>
</evidence>
<evidence type="ECO:0000256" key="9">
    <source>
        <dbReference type="ARBA" id="ARBA00023065"/>
    </source>
</evidence>
<dbReference type="NCBIfam" id="TIGR01783">
    <property type="entry name" value="TonB-siderophor"/>
    <property type="match status" value="1"/>
</dbReference>
<comment type="similarity">
    <text evidence="2 14 15">Belongs to the TonB-dependent receptor family.</text>
</comment>
<evidence type="ECO:0000256" key="4">
    <source>
        <dbReference type="ARBA" id="ARBA00022452"/>
    </source>
</evidence>
<dbReference type="Proteomes" id="UP000315235">
    <property type="component" value="Unassembled WGS sequence"/>
</dbReference>
<dbReference type="GO" id="GO:0015344">
    <property type="term" value="F:siderophore uptake transmembrane transporter activity"/>
    <property type="evidence" value="ECO:0007669"/>
    <property type="project" value="TreeGrafter"/>
</dbReference>
<keyword evidence="5" id="KW-0410">Iron transport</keyword>
<keyword evidence="13 14" id="KW-0998">Cell outer membrane</keyword>
<dbReference type="PANTHER" id="PTHR32552:SF74">
    <property type="entry name" value="HYDROXAMATE SIDEROPHORE RECEPTOR FHUE"/>
    <property type="match status" value="1"/>
</dbReference>
<dbReference type="Pfam" id="PF07660">
    <property type="entry name" value="STN"/>
    <property type="match status" value="1"/>
</dbReference>
<evidence type="ECO:0000256" key="2">
    <source>
        <dbReference type="ARBA" id="ARBA00009810"/>
    </source>
</evidence>
<evidence type="ECO:0000256" key="3">
    <source>
        <dbReference type="ARBA" id="ARBA00022448"/>
    </source>
</evidence>
<evidence type="ECO:0000256" key="5">
    <source>
        <dbReference type="ARBA" id="ARBA00022496"/>
    </source>
</evidence>
<dbReference type="Gene3D" id="3.55.50.30">
    <property type="match status" value="1"/>
</dbReference>
<dbReference type="InterPro" id="IPR039426">
    <property type="entry name" value="TonB-dep_rcpt-like"/>
</dbReference>
<dbReference type="RefSeq" id="WP_143490177.1">
    <property type="nucleotide sequence ID" value="NZ_VJOY01000022.1"/>
</dbReference>
<keyword evidence="10 15" id="KW-0798">TonB box</keyword>
<dbReference type="InterPro" id="IPR036942">
    <property type="entry name" value="Beta-barrel_TonB_sf"/>
</dbReference>
<dbReference type="SUPFAM" id="SSF56935">
    <property type="entry name" value="Porins"/>
    <property type="match status" value="1"/>
</dbReference>
<dbReference type="Pfam" id="PF00593">
    <property type="entry name" value="TonB_dep_Rec_b-barrel"/>
    <property type="match status" value="1"/>
</dbReference>
<dbReference type="EMBL" id="VJOY01000022">
    <property type="protein sequence ID" value="TRX73011.1"/>
    <property type="molecule type" value="Genomic_DNA"/>
</dbReference>
<evidence type="ECO:0000256" key="1">
    <source>
        <dbReference type="ARBA" id="ARBA00004571"/>
    </source>
</evidence>
<keyword evidence="11 14" id="KW-0472">Membrane</keyword>
<dbReference type="PANTHER" id="PTHR32552">
    <property type="entry name" value="FERRICHROME IRON RECEPTOR-RELATED"/>
    <property type="match status" value="1"/>
</dbReference>
<comment type="subcellular location">
    <subcellularLocation>
        <location evidence="1 14">Cell outer membrane</location>
        <topology evidence="1 14">Multi-pass membrane protein</topology>
    </subcellularLocation>
</comment>
<dbReference type="InterPro" id="IPR000531">
    <property type="entry name" value="Beta-barrel_TonB"/>
</dbReference>